<accession>A0A075I238</accession>
<dbReference type="GO" id="GO:0005524">
    <property type="term" value="F:ATP binding"/>
    <property type="evidence" value="ECO:0007669"/>
    <property type="project" value="InterPro"/>
</dbReference>
<name>A0A075I238_9ARCH</name>
<keyword evidence="2" id="KW-0030">Aminoacyl-tRNA synthetase</keyword>
<dbReference type="Gene3D" id="3.40.50.620">
    <property type="entry name" value="HUPs"/>
    <property type="match status" value="1"/>
</dbReference>
<dbReference type="PANTHER" id="PTHR37940">
    <property type="entry name" value="LYSINE--TRNA LIGASE"/>
    <property type="match status" value="1"/>
</dbReference>
<sequence length="186" mass="21534">MDGLRKIPEGLDVKEENIGRRVSAIDDPLCDEHDSYGEHMSSLLLDGLNRLGIEYEHKTASQTYKEGLLTEQIHKILVNSKKIGNKIEELTGQQKFQNVLPYFPVCKNCDRLYTTESFEYIEDEKRLGIDVKILKLVLILSRAVGMKERLMLQKILGSWRGRLNLPLDGKPLTYDLKRMEKTLWTR</sequence>
<evidence type="ECO:0000313" key="2">
    <source>
        <dbReference type="EMBL" id="AIF21875.1"/>
    </source>
</evidence>
<dbReference type="GO" id="GO:0005737">
    <property type="term" value="C:cytoplasm"/>
    <property type="evidence" value="ECO:0007669"/>
    <property type="project" value="InterPro"/>
</dbReference>
<dbReference type="EC" id="6.1.1.6" evidence="2"/>
<dbReference type="EMBL" id="KF901199">
    <property type="protein sequence ID" value="AIF21875.1"/>
    <property type="molecule type" value="Genomic_DNA"/>
</dbReference>
<keyword evidence="2" id="KW-0436">Ligase</keyword>
<evidence type="ECO:0000256" key="1">
    <source>
        <dbReference type="ARBA" id="ARBA00022490"/>
    </source>
</evidence>
<gene>
    <name evidence="2" type="primary">lysK</name>
</gene>
<proteinExistence type="predicted"/>
<dbReference type="Pfam" id="PF01921">
    <property type="entry name" value="tRNA-synt_1f"/>
    <property type="match status" value="1"/>
</dbReference>
<organism evidence="2">
    <name type="scientific">uncultured marine thaumarchaeote SAT1000_06_B02</name>
    <dbReference type="NCBI Taxonomy" id="1456361"/>
    <lineage>
        <taxon>Archaea</taxon>
        <taxon>Nitrososphaerota</taxon>
        <taxon>environmental samples</taxon>
    </lineage>
</organism>
<dbReference type="GO" id="GO:0006430">
    <property type="term" value="P:lysyl-tRNA aminoacylation"/>
    <property type="evidence" value="ECO:0007669"/>
    <property type="project" value="InterPro"/>
</dbReference>
<dbReference type="InterPro" id="IPR014729">
    <property type="entry name" value="Rossmann-like_a/b/a_fold"/>
</dbReference>
<keyword evidence="1" id="KW-0963">Cytoplasm</keyword>
<dbReference type="PANTHER" id="PTHR37940:SF1">
    <property type="entry name" value="LYSINE--TRNA LIGASE"/>
    <property type="match status" value="1"/>
</dbReference>
<reference evidence="2" key="1">
    <citation type="journal article" date="2014" name="Genome Biol. Evol.">
        <title>Pangenome evidence for extensive interdomain horizontal transfer affecting lineage core and shell genes in uncultured planktonic thaumarchaeota and euryarchaeota.</title>
        <authorList>
            <person name="Deschamps P."/>
            <person name="Zivanovic Y."/>
            <person name="Moreira D."/>
            <person name="Rodriguez-Valera F."/>
            <person name="Lopez-Garcia P."/>
        </authorList>
    </citation>
    <scope>NUCLEOTIDE SEQUENCE</scope>
</reference>
<dbReference type="AlphaFoldDB" id="A0A075I238"/>
<dbReference type="GO" id="GO:0004824">
    <property type="term" value="F:lysine-tRNA ligase activity"/>
    <property type="evidence" value="ECO:0007669"/>
    <property type="project" value="UniProtKB-EC"/>
</dbReference>
<dbReference type="InterPro" id="IPR002904">
    <property type="entry name" value="Lys-tRNA-ligase"/>
</dbReference>
<protein>
    <submittedName>
        <fullName evidence="2">Lysyl-tRNA synthetase (LysK)</fullName>
        <ecNumber evidence="2">6.1.1.6</ecNumber>
    </submittedName>
</protein>